<accession>A0A6N9HFM3</accession>
<dbReference type="EMBL" id="WWCJ01000006">
    <property type="protein sequence ID" value="MYN02391.1"/>
    <property type="molecule type" value="Genomic_DNA"/>
</dbReference>
<organism evidence="1 2">
    <name type="scientific">Pseudoduganella guangdongensis</name>
    <dbReference type="NCBI Taxonomy" id="2692179"/>
    <lineage>
        <taxon>Bacteria</taxon>
        <taxon>Pseudomonadati</taxon>
        <taxon>Pseudomonadota</taxon>
        <taxon>Betaproteobacteria</taxon>
        <taxon>Burkholderiales</taxon>
        <taxon>Oxalobacteraceae</taxon>
        <taxon>Telluria group</taxon>
        <taxon>Pseudoduganella</taxon>
    </lineage>
</organism>
<dbReference type="PANTHER" id="PTHR43861">
    <property type="entry name" value="TRANS-ACONITATE 2-METHYLTRANSFERASE-RELATED"/>
    <property type="match status" value="1"/>
</dbReference>
<protein>
    <submittedName>
        <fullName evidence="1">Methyltransferase domain-containing protein</fullName>
    </submittedName>
</protein>
<evidence type="ECO:0000313" key="1">
    <source>
        <dbReference type="EMBL" id="MYN02391.1"/>
    </source>
</evidence>
<dbReference type="RefSeq" id="WP_161025396.1">
    <property type="nucleotide sequence ID" value="NZ_WWCJ01000006.1"/>
</dbReference>
<evidence type="ECO:0000313" key="2">
    <source>
        <dbReference type="Proteomes" id="UP000448575"/>
    </source>
</evidence>
<keyword evidence="1" id="KW-0808">Transferase</keyword>
<dbReference type="CDD" id="cd02440">
    <property type="entry name" value="AdoMet_MTases"/>
    <property type="match status" value="1"/>
</dbReference>
<dbReference type="GO" id="GO:0032259">
    <property type="term" value="P:methylation"/>
    <property type="evidence" value="ECO:0007669"/>
    <property type="project" value="UniProtKB-KW"/>
</dbReference>
<dbReference type="SUPFAM" id="SSF53335">
    <property type="entry name" value="S-adenosyl-L-methionine-dependent methyltransferases"/>
    <property type="match status" value="1"/>
</dbReference>
<dbReference type="AlphaFoldDB" id="A0A6N9HFM3"/>
<dbReference type="InterPro" id="IPR029063">
    <property type="entry name" value="SAM-dependent_MTases_sf"/>
</dbReference>
<dbReference type="Pfam" id="PF13489">
    <property type="entry name" value="Methyltransf_23"/>
    <property type="match status" value="1"/>
</dbReference>
<comment type="caution">
    <text evidence="1">The sequence shown here is derived from an EMBL/GenBank/DDBJ whole genome shotgun (WGS) entry which is preliminary data.</text>
</comment>
<keyword evidence="1" id="KW-0489">Methyltransferase</keyword>
<gene>
    <name evidence="1" type="ORF">GTP41_09790</name>
</gene>
<proteinExistence type="predicted"/>
<keyword evidence="2" id="KW-1185">Reference proteome</keyword>
<dbReference type="Gene3D" id="3.40.50.150">
    <property type="entry name" value="Vaccinia Virus protein VP39"/>
    <property type="match status" value="1"/>
</dbReference>
<dbReference type="GO" id="GO:0008168">
    <property type="term" value="F:methyltransferase activity"/>
    <property type="evidence" value="ECO:0007669"/>
    <property type="project" value="UniProtKB-KW"/>
</dbReference>
<name>A0A6N9HFM3_9BURK</name>
<dbReference type="Proteomes" id="UP000448575">
    <property type="component" value="Unassembled WGS sequence"/>
</dbReference>
<reference evidence="1 2" key="1">
    <citation type="submission" date="2019-12" db="EMBL/GenBank/DDBJ databases">
        <title>Novel species isolated from a subtropical stream in China.</title>
        <authorList>
            <person name="Lu H."/>
        </authorList>
    </citation>
    <scope>NUCLEOTIDE SEQUENCE [LARGE SCALE GENOMIC DNA]</scope>
    <source>
        <strain evidence="1 2">DS3</strain>
    </source>
</reference>
<sequence>MTCTVCNFPLSAGLSAWHRTCRRCAYESASLAIAINDAAVHDVVDENARELALRALRQQNFRKIVALAREHAAPGARMLLDVGSAHGWFLEAAAEQFEACGIEPDEGVAQHSLARGLPVRVGFFPQVLDAGERFDVIVFNDVIEHIPDIRAALRDCHARLPPGGTLVLNLPSSQGLFYRLSKLMARLGLRGPFDRLWQVGMPSPHVHYFTPDNLAQLVQGEGFSLRHQSELQVVSADGLWQRLTMVGQVNRVSAALQYVLIRAGVLPLARLFPSDIMVCIFSKR</sequence>